<dbReference type="InterPro" id="IPR036005">
    <property type="entry name" value="Creatinase/aminopeptidase-like"/>
</dbReference>
<protein>
    <submittedName>
        <fullName evidence="6">Peptidase M24</fullName>
    </submittedName>
</protein>
<dbReference type="AlphaFoldDB" id="A7NSC2"/>
<dbReference type="InterPro" id="IPR000994">
    <property type="entry name" value="Pept_M24"/>
</dbReference>
<dbReference type="Pfam" id="PF00557">
    <property type="entry name" value="Peptidase_M24"/>
    <property type="match status" value="1"/>
</dbReference>
<keyword evidence="2" id="KW-0378">Hydrolase</keyword>
<evidence type="ECO:0000259" key="5">
    <source>
        <dbReference type="Pfam" id="PF01321"/>
    </source>
</evidence>
<evidence type="ECO:0000256" key="1">
    <source>
        <dbReference type="ARBA" id="ARBA00022723"/>
    </source>
</evidence>
<dbReference type="InterPro" id="IPR050659">
    <property type="entry name" value="Peptidase_M24B"/>
</dbReference>
<dbReference type="eggNOG" id="COG0006">
    <property type="taxonomic scope" value="Bacteria"/>
</dbReference>
<dbReference type="InterPro" id="IPR029149">
    <property type="entry name" value="Creatin/AminoP/Spt16_N"/>
</dbReference>
<reference evidence="6 7" key="1">
    <citation type="submission" date="2007-08" db="EMBL/GenBank/DDBJ databases">
        <title>Complete sequence of Roseiflexus castenholzii DSM 13941.</title>
        <authorList>
            <consortium name="US DOE Joint Genome Institute"/>
            <person name="Copeland A."/>
            <person name="Lucas S."/>
            <person name="Lapidus A."/>
            <person name="Barry K."/>
            <person name="Glavina del Rio T."/>
            <person name="Dalin E."/>
            <person name="Tice H."/>
            <person name="Pitluck S."/>
            <person name="Thompson L.S."/>
            <person name="Brettin T."/>
            <person name="Bruce D."/>
            <person name="Detter J.C."/>
            <person name="Han C."/>
            <person name="Tapia R."/>
            <person name="Schmutz J."/>
            <person name="Larimer F."/>
            <person name="Land M."/>
            <person name="Hauser L."/>
            <person name="Kyrpides N."/>
            <person name="Mikhailova N."/>
            <person name="Bryant D.A."/>
            <person name="Hanada S."/>
            <person name="Tsukatani Y."/>
            <person name="Richardson P."/>
        </authorList>
    </citation>
    <scope>NUCLEOTIDE SEQUENCE [LARGE SCALE GENOMIC DNA]</scope>
    <source>
        <strain evidence="7">DSM 13941 / HLO8</strain>
    </source>
</reference>
<proteinExistence type="inferred from homology"/>
<gene>
    <name evidence="6" type="ordered locus">Rcas_4452</name>
</gene>
<evidence type="ECO:0000256" key="2">
    <source>
        <dbReference type="ARBA" id="ARBA00022801"/>
    </source>
</evidence>
<dbReference type="InterPro" id="IPR001131">
    <property type="entry name" value="Peptidase_M24B_aminopep-P_CS"/>
</dbReference>
<feature type="domain" description="Creatinase N-terminal" evidence="5">
    <location>
        <begin position="10"/>
        <end position="146"/>
    </location>
</feature>
<dbReference type="SUPFAM" id="SSF53092">
    <property type="entry name" value="Creatinase/prolidase N-terminal domain"/>
    <property type="match status" value="1"/>
</dbReference>
<dbReference type="Pfam" id="PF01321">
    <property type="entry name" value="Creatinase_N"/>
    <property type="match status" value="1"/>
</dbReference>
<dbReference type="Gene3D" id="3.90.230.10">
    <property type="entry name" value="Creatinase/methionine aminopeptidase superfamily"/>
    <property type="match status" value="1"/>
</dbReference>
<dbReference type="PROSITE" id="PS00491">
    <property type="entry name" value="PROLINE_PEPTIDASE"/>
    <property type="match status" value="1"/>
</dbReference>
<feature type="domain" description="Peptidase M24" evidence="4">
    <location>
        <begin position="153"/>
        <end position="356"/>
    </location>
</feature>
<dbReference type="GO" id="GO:0016787">
    <property type="term" value="F:hydrolase activity"/>
    <property type="evidence" value="ECO:0007669"/>
    <property type="project" value="UniProtKB-KW"/>
</dbReference>
<evidence type="ECO:0000313" key="6">
    <source>
        <dbReference type="EMBL" id="ABU60468.1"/>
    </source>
</evidence>
<dbReference type="CDD" id="cd01092">
    <property type="entry name" value="APP-like"/>
    <property type="match status" value="1"/>
</dbReference>
<keyword evidence="7" id="KW-1185">Reference proteome</keyword>
<dbReference type="SUPFAM" id="SSF55920">
    <property type="entry name" value="Creatinase/aminopeptidase"/>
    <property type="match status" value="1"/>
</dbReference>
<dbReference type="InterPro" id="IPR000587">
    <property type="entry name" value="Creatinase_N"/>
</dbReference>
<dbReference type="GO" id="GO:0046872">
    <property type="term" value="F:metal ion binding"/>
    <property type="evidence" value="ECO:0007669"/>
    <property type="project" value="UniProtKB-KW"/>
</dbReference>
<evidence type="ECO:0000259" key="4">
    <source>
        <dbReference type="Pfam" id="PF00557"/>
    </source>
</evidence>
<sequence>MAQVTLTSPRIPRIQAALRRHGFDALAVVPGSNLRYLAGLTFHAGLRLTVMVTPVEGQPALVVPGLEYGRVAETTGAVFRSYPWGDDEGPGNALMRAVRDTGLGQGSVVGIEHTVMRVFELRALEQALPGAQFVDATPLLAELRMVKDAAELEAMRVAVQVIEATLHQTLTQVRAGMRERDIADLWERAIRAAGCQPAFETTVASGPNSANPHHTSGDRALQDGDMVVFDGGAMYQGYVSDITRTCVVGHPSDEMRRVYDLVLAANAAGRDAAAQPGATGASIDAAARQVIERGGYGPFFIHRTGHGIGLDVHEPPFIVAGSQAPLPIGATFTVEPGIYLRGIGGVRIEDDVVITADGAESLTTFPREIHSIS</sequence>
<dbReference type="PANTHER" id="PTHR46112">
    <property type="entry name" value="AMINOPEPTIDASE"/>
    <property type="match status" value="1"/>
</dbReference>
<dbReference type="KEGG" id="rca:Rcas_4452"/>
<dbReference type="RefSeq" id="WP_012122889.1">
    <property type="nucleotide sequence ID" value="NC_009767.1"/>
</dbReference>
<evidence type="ECO:0000313" key="7">
    <source>
        <dbReference type="Proteomes" id="UP000000263"/>
    </source>
</evidence>
<dbReference type="EMBL" id="CP000804">
    <property type="protein sequence ID" value="ABU60468.1"/>
    <property type="molecule type" value="Genomic_DNA"/>
</dbReference>
<dbReference type="OrthoDB" id="9806388at2"/>
<dbReference type="PANTHER" id="PTHR46112:SF3">
    <property type="entry name" value="AMINOPEPTIDASE YPDF"/>
    <property type="match status" value="1"/>
</dbReference>
<dbReference type="STRING" id="383372.Rcas_4452"/>
<dbReference type="HOGENOM" id="CLU_017266_4_1_0"/>
<dbReference type="Proteomes" id="UP000000263">
    <property type="component" value="Chromosome"/>
</dbReference>
<name>A7NSC2_ROSCS</name>
<accession>A7NSC2</accession>
<keyword evidence="1 3" id="KW-0479">Metal-binding</keyword>
<evidence type="ECO:0000256" key="3">
    <source>
        <dbReference type="RuleBase" id="RU000590"/>
    </source>
</evidence>
<dbReference type="Gene3D" id="3.40.350.10">
    <property type="entry name" value="Creatinase/prolidase N-terminal domain"/>
    <property type="match status" value="1"/>
</dbReference>
<comment type="similarity">
    <text evidence="3">Belongs to the peptidase M24B family.</text>
</comment>
<organism evidence="6 7">
    <name type="scientific">Roseiflexus castenholzii (strain DSM 13941 / HLO8)</name>
    <dbReference type="NCBI Taxonomy" id="383372"/>
    <lineage>
        <taxon>Bacteria</taxon>
        <taxon>Bacillati</taxon>
        <taxon>Chloroflexota</taxon>
        <taxon>Chloroflexia</taxon>
        <taxon>Chloroflexales</taxon>
        <taxon>Roseiflexineae</taxon>
        <taxon>Roseiflexaceae</taxon>
        <taxon>Roseiflexus</taxon>
    </lineage>
</organism>